<dbReference type="EMBL" id="JAEMUK010000086">
    <property type="protein sequence ID" value="MBJ7545133.1"/>
    <property type="molecule type" value="Genomic_DNA"/>
</dbReference>
<protein>
    <recommendedName>
        <fullName evidence="1">Glycosyltransferase 2-like domain-containing protein</fullName>
    </recommendedName>
</protein>
<name>A0A8I1GDP7_9HYPH</name>
<evidence type="ECO:0000313" key="3">
    <source>
        <dbReference type="Proteomes" id="UP000623250"/>
    </source>
</evidence>
<evidence type="ECO:0000313" key="2">
    <source>
        <dbReference type="EMBL" id="MBJ7545133.1"/>
    </source>
</evidence>
<dbReference type="InterPro" id="IPR001173">
    <property type="entry name" value="Glyco_trans_2-like"/>
</dbReference>
<accession>A0A8I1GDP7</accession>
<gene>
    <name evidence="2" type="ORF">JDN41_16390</name>
</gene>
<dbReference type="Pfam" id="PF00535">
    <property type="entry name" value="Glycos_transf_2"/>
    <property type="match status" value="1"/>
</dbReference>
<comment type="caution">
    <text evidence="2">The sequence shown here is derived from an EMBL/GenBank/DDBJ whole genome shotgun (WGS) entry which is preliminary data.</text>
</comment>
<organism evidence="2 3">
    <name type="scientific">Rhodomicrobium udaipurense</name>
    <dbReference type="NCBI Taxonomy" id="1202716"/>
    <lineage>
        <taxon>Bacteria</taxon>
        <taxon>Pseudomonadati</taxon>
        <taxon>Pseudomonadota</taxon>
        <taxon>Alphaproteobacteria</taxon>
        <taxon>Hyphomicrobiales</taxon>
        <taxon>Hyphomicrobiaceae</taxon>
        <taxon>Rhodomicrobium</taxon>
    </lineage>
</organism>
<feature type="domain" description="Glycosyltransferase 2-like" evidence="1">
    <location>
        <begin position="3"/>
        <end position="64"/>
    </location>
</feature>
<dbReference type="SUPFAM" id="SSF53448">
    <property type="entry name" value="Nucleotide-diphospho-sugar transferases"/>
    <property type="match status" value="1"/>
</dbReference>
<reference evidence="2 3" key="1">
    <citation type="submission" date="2020-12" db="EMBL/GenBank/DDBJ databases">
        <title>Revised draft genomes of Rhodomicrobium vannielii ATCC 17100 and Rhodomicrobium udaipurense JA643.</title>
        <authorList>
            <person name="Conners E.M."/>
            <person name="Davenport E.J."/>
            <person name="Bose A."/>
        </authorList>
    </citation>
    <scope>NUCLEOTIDE SEQUENCE [LARGE SCALE GENOMIC DNA]</scope>
    <source>
        <strain evidence="2 3">JA643</strain>
    </source>
</reference>
<evidence type="ECO:0000259" key="1">
    <source>
        <dbReference type="Pfam" id="PF00535"/>
    </source>
</evidence>
<feature type="non-terminal residue" evidence="2">
    <location>
        <position position="1"/>
    </location>
</feature>
<dbReference type="AlphaFoldDB" id="A0A8I1GDP7"/>
<dbReference type="Proteomes" id="UP000623250">
    <property type="component" value="Unassembled WGS sequence"/>
</dbReference>
<dbReference type="RefSeq" id="WP_199502553.1">
    <property type="nucleotide sequence ID" value="NZ_JAEMUK010000086.1"/>
</dbReference>
<sequence length="260" mass="29307">EGPHKVRLRKNLKNLGLAGHINKVIAASGGEIISWAAGDDIALPNRTEIFVDKLLADPGNIGVHSNVVEIDLIGLPIRERLHTNLESTTSFDKVIQRGQSVITQSHAFRKSVFDVFGPFRADLTQEGIAMAFRECSLGKVAFVDLCLTQYRIGCGVSTYSGADINKRRSSEPIKFTNWYLSAFQQMLEDSRKLPYQLSSKQINIIKKNIAFYTNLLEINQEQRIITPLVRNFFMKPRDTKSLRAALRLILPVSFYRRIAS</sequence>
<proteinExistence type="predicted"/>
<keyword evidence="3" id="KW-1185">Reference proteome</keyword>
<dbReference type="Gene3D" id="3.90.550.10">
    <property type="entry name" value="Spore Coat Polysaccharide Biosynthesis Protein SpsA, Chain A"/>
    <property type="match status" value="1"/>
</dbReference>
<dbReference type="InterPro" id="IPR029044">
    <property type="entry name" value="Nucleotide-diphossugar_trans"/>
</dbReference>